<dbReference type="GO" id="GO:0005085">
    <property type="term" value="F:guanyl-nucleotide exchange factor activity"/>
    <property type="evidence" value="ECO:0007669"/>
    <property type="project" value="InterPro"/>
</dbReference>
<feature type="region of interest" description="Disordered" evidence="2">
    <location>
        <begin position="797"/>
        <end position="823"/>
    </location>
</feature>
<dbReference type="Pfam" id="PF09794">
    <property type="entry name" value="Avl9"/>
    <property type="match status" value="1"/>
</dbReference>
<feature type="compositionally biased region" description="Polar residues" evidence="2">
    <location>
        <begin position="136"/>
        <end position="151"/>
    </location>
</feature>
<feature type="compositionally biased region" description="Polar residues" evidence="2">
    <location>
        <begin position="8"/>
        <end position="20"/>
    </location>
</feature>
<feature type="compositionally biased region" description="Acidic residues" evidence="2">
    <location>
        <begin position="199"/>
        <end position="208"/>
    </location>
</feature>
<dbReference type="PANTHER" id="PTHR13677:SF0">
    <property type="entry name" value="LD41638P"/>
    <property type="match status" value="1"/>
</dbReference>
<dbReference type="GO" id="GO:0055037">
    <property type="term" value="C:recycling endosome"/>
    <property type="evidence" value="ECO:0007669"/>
    <property type="project" value="TreeGrafter"/>
</dbReference>
<comment type="similarity">
    <text evidence="1">Belongs to the DENND6 family.</text>
</comment>
<evidence type="ECO:0000259" key="3">
    <source>
        <dbReference type="PROSITE" id="PS50211"/>
    </source>
</evidence>
<sequence>MASPASLKVNTVVQTMSSEKTPTKVGNVGSSNKPKHLSQPYNMHSISTESLPALFGAASLRRSNSNIIAKTRSSPPRGTSPSPFGNDHPNSYSTPSSPISRTVILESTPDSSQDSASATDTDSSVSSSPALPTSPGRLTSSATIDLTTSGSGLKKPLAGSSSPLSAASPRKFFTTPAKTATTTATARRPILVDMNPDSENFDFDDGDAYDPYNPQHDHRKHEENRARRRRPSSWDIMDMPAIDQLRQWMVCFCVVNFDLEKGQAIESIYPPSDFTPEETKTICFSSFPDSNTFDVGDTVFNFRIRSTTSGRAATGPTTDAGFLYGYVFFRQKQDPTIRRGFFQKSVVLISQHPFIGLFSKLVSALGPAYFEVGRPMLETAFHNIASWPAPVTDSLMELPFMGTLYEVQIAKPHQPQLLETAPFDIATYQPETHILSSIPMNGGGLYKHFQDLVPDLWLCWELMTLAEPVMLIGTSPEVCSEAVTSLVELINPIPYCGDYRPYFTVHSPEFHSFCNKSSPPSSLVLGVTNPFFIKTLEHWPHIIKIGKPINRRPNGRIAGHDGSKNSGAGMRGGKPSSLDFGLVSKRKGVIAKDTNLLCMLAEATTNRSSQGYLLDNILRKYFATLTEKFLVPLDRYFATLVPNDITLSTTTQFPHIAPFKQQTFLKFLSKNPPAIAFKAPAFKSNSEACQSFYKDFLKCGNFATWLRLRTIAAQNELRRRYVETLSAGDVERWVKGRSEVELVDLLVRLREELGNSADGSESTDGRVDGQVGSEVDLLDLFLAAPSSSRTKVANLSRMMAEDSQGELDESVMPPSVSIPSSASLSSLDFGDWSGDMAEAASNPPFHPQWTVNGQHRGGGASNAGSRNATPPPPSAASHISDMHGSSKGRPSPSTPIPSNHSSHHQHVHSTTPGPKAIPGTRPGLLFITEPDPHSGSAGPSSFGSNASARSVSSTARATLMTPSRSSSSSSLNNTSTGGWTEIKRKDLGPANGSGTGSGLGLSSLSSGTGGITTKASSARSRESSPERQRRRFAPEASVIRATGRQKERLRDQIRILIEALPVDLRESLQANEAKKRAAAASVATTGRTHV</sequence>
<dbReference type="PANTHER" id="PTHR13677">
    <property type="entry name" value="LD41638P"/>
    <property type="match status" value="1"/>
</dbReference>
<evidence type="ECO:0000256" key="1">
    <source>
        <dbReference type="ARBA" id="ARBA00007159"/>
    </source>
</evidence>
<proteinExistence type="inferred from homology"/>
<dbReference type="InterPro" id="IPR037516">
    <property type="entry name" value="Tripartite_DENN"/>
</dbReference>
<evidence type="ECO:0000313" key="5">
    <source>
        <dbReference type="Proteomes" id="UP000780801"/>
    </source>
</evidence>
<accession>A0A9P6KH55</accession>
<feature type="compositionally biased region" description="Low complexity" evidence="2">
    <location>
        <begin position="153"/>
        <end position="189"/>
    </location>
</feature>
<dbReference type="AlphaFoldDB" id="A0A9P6KH55"/>
<feature type="compositionally biased region" description="Low complexity" evidence="2">
    <location>
        <begin position="107"/>
        <end position="135"/>
    </location>
</feature>
<dbReference type="InterPro" id="IPR018307">
    <property type="entry name" value="ABL9/DENND6_dom"/>
</dbReference>
<dbReference type="EMBL" id="JAABOA010000409">
    <property type="protein sequence ID" value="KAF9584455.1"/>
    <property type="molecule type" value="Genomic_DNA"/>
</dbReference>
<dbReference type="Proteomes" id="UP000780801">
    <property type="component" value="Unassembled WGS sequence"/>
</dbReference>
<feature type="compositionally biased region" description="Polar residues" evidence="2">
    <location>
        <begin position="88"/>
        <end position="100"/>
    </location>
</feature>
<dbReference type="InterPro" id="IPR024224">
    <property type="entry name" value="DENND6"/>
</dbReference>
<evidence type="ECO:0000256" key="2">
    <source>
        <dbReference type="SAM" id="MobiDB-lite"/>
    </source>
</evidence>
<gene>
    <name evidence="4" type="primary">DENND6A</name>
    <name evidence="4" type="ORF">BGW38_006405</name>
</gene>
<feature type="region of interest" description="Disordered" evidence="2">
    <location>
        <begin position="1"/>
        <end position="44"/>
    </location>
</feature>
<feature type="compositionally biased region" description="Low complexity" evidence="2">
    <location>
        <begin position="810"/>
        <end position="823"/>
    </location>
</feature>
<protein>
    <submittedName>
        <fullName evidence="4">Protein dennd6a</fullName>
    </submittedName>
</protein>
<dbReference type="PROSITE" id="PS50211">
    <property type="entry name" value="DENN"/>
    <property type="match status" value="1"/>
</dbReference>
<feature type="region of interest" description="Disordered" evidence="2">
    <location>
        <begin position="553"/>
        <end position="573"/>
    </location>
</feature>
<reference evidence="4" key="1">
    <citation type="journal article" date="2020" name="Fungal Divers.">
        <title>Resolving the Mortierellaceae phylogeny through synthesis of multi-gene phylogenetics and phylogenomics.</title>
        <authorList>
            <person name="Vandepol N."/>
            <person name="Liber J."/>
            <person name="Desiro A."/>
            <person name="Na H."/>
            <person name="Kennedy M."/>
            <person name="Barry K."/>
            <person name="Grigoriev I.V."/>
            <person name="Miller A.N."/>
            <person name="O'Donnell K."/>
            <person name="Stajich J.E."/>
            <person name="Bonito G."/>
        </authorList>
    </citation>
    <scope>NUCLEOTIDE SEQUENCE</scope>
    <source>
        <strain evidence="4">KOD1015</strain>
    </source>
</reference>
<organism evidence="4 5">
    <name type="scientific">Lunasporangiospora selenospora</name>
    <dbReference type="NCBI Taxonomy" id="979761"/>
    <lineage>
        <taxon>Eukaryota</taxon>
        <taxon>Fungi</taxon>
        <taxon>Fungi incertae sedis</taxon>
        <taxon>Mucoromycota</taxon>
        <taxon>Mortierellomycotina</taxon>
        <taxon>Mortierellomycetes</taxon>
        <taxon>Mortierellales</taxon>
        <taxon>Mortierellaceae</taxon>
        <taxon>Lunasporangiospora</taxon>
    </lineage>
</organism>
<keyword evidence="5" id="KW-1185">Reference proteome</keyword>
<feature type="region of interest" description="Disordered" evidence="2">
    <location>
        <begin position="835"/>
        <end position="1036"/>
    </location>
</feature>
<feature type="compositionally biased region" description="Low complexity" evidence="2">
    <location>
        <begin position="940"/>
        <end position="970"/>
    </location>
</feature>
<comment type="caution">
    <text evidence="4">The sequence shown here is derived from an EMBL/GenBank/DDBJ whole genome shotgun (WGS) entry which is preliminary data.</text>
</comment>
<evidence type="ECO:0000313" key="4">
    <source>
        <dbReference type="EMBL" id="KAF9584455.1"/>
    </source>
</evidence>
<feature type="compositionally biased region" description="Low complexity" evidence="2">
    <location>
        <begin position="71"/>
        <end position="83"/>
    </location>
</feature>
<dbReference type="OrthoDB" id="10265409at2759"/>
<feature type="domain" description="UDENN" evidence="3">
    <location>
        <begin position="250"/>
        <end position="716"/>
    </location>
</feature>
<name>A0A9P6KH55_9FUNG</name>
<feature type="region of interest" description="Disordered" evidence="2">
    <location>
        <begin position="66"/>
        <end position="230"/>
    </location>
</feature>